<feature type="transmembrane region" description="Helical" evidence="11">
    <location>
        <begin position="213"/>
        <end position="230"/>
    </location>
</feature>
<evidence type="ECO:0000256" key="3">
    <source>
        <dbReference type="ARBA" id="ARBA00022606"/>
    </source>
</evidence>
<feature type="transmembrane region" description="Helical" evidence="11">
    <location>
        <begin position="117"/>
        <end position="138"/>
    </location>
</feature>
<feature type="domain" description="G-protein coupled receptors family 1 profile" evidence="12">
    <location>
        <begin position="22"/>
        <end position="260"/>
    </location>
</feature>
<evidence type="ECO:0000256" key="9">
    <source>
        <dbReference type="ARBA" id="ARBA00023170"/>
    </source>
</evidence>
<keyword evidence="10" id="KW-0807">Transducer</keyword>
<evidence type="ECO:0000313" key="13">
    <source>
        <dbReference type="Ensembl" id="ENSCCNP00000010691.1"/>
    </source>
</evidence>
<dbReference type="InterPro" id="IPR047132">
    <property type="entry name" value="Olfact_rcpt_6C-like"/>
</dbReference>
<organism evidence="13">
    <name type="scientific">Castor canadensis</name>
    <name type="common">American beaver</name>
    <dbReference type="NCBI Taxonomy" id="51338"/>
    <lineage>
        <taxon>Eukaryota</taxon>
        <taxon>Metazoa</taxon>
        <taxon>Chordata</taxon>
        <taxon>Craniata</taxon>
        <taxon>Vertebrata</taxon>
        <taxon>Euteleostomi</taxon>
        <taxon>Mammalia</taxon>
        <taxon>Eutheria</taxon>
        <taxon>Euarchontoglires</taxon>
        <taxon>Glires</taxon>
        <taxon>Rodentia</taxon>
        <taxon>Castorimorpha</taxon>
        <taxon>Castoridae</taxon>
        <taxon>Castor</taxon>
    </lineage>
</organism>
<keyword evidence="3" id="KW-0716">Sensory transduction</keyword>
<keyword evidence="9" id="KW-0675">Receptor</keyword>
<evidence type="ECO:0000259" key="12">
    <source>
        <dbReference type="PROSITE" id="PS50262"/>
    </source>
</evidence>
<keyword evidence="6 11" id="KW-1133">Transmembrane helix</keyword>
<keyword evidence="2" id="KW-1003">Cell membrane</keyword>
<dbReference type="InterPro" id="IPR017452">
    <property type="entry name" value="GPCR_Rhodpsn_7TM"/>
</dbReference>
<name>A0A8C0WJY7_CASCN</name>
<keyword evidence="7" id="KW-0297">G-protein coupled receptor</keyword>
<keyword evidence="4 11" id="KW-0812">Transmembrane</keyword>
<dbReference type="PANTHER" id="PTHR26454:SF12">
    <property type="entry name" value="OLFACTORY RECEPTOR 6F1"/>
    <property type="match status" value="1"/>
</dbReference>
<evidence type="ECO:0000256" key="6">
    <source>
        <dbReference type="ARBA" id="ARBA00022989"/>
    </source>
</evidence>
<dbReference type="InterPro" id="IPR000725">
    <property type="entry name" value="Olfact_rcpt"/>
</dbReference>
<evidence type="ECO:0000256" key="1">
    <source>
        <dbReference type="ARBA" id="ARBA00004651"/>
    </source>
</evidence>
<dbReference type="CDD" id="cd13954">
    <property type="entry name" value="7tmA_OR"/>
    <property type="match status" value="1"/>
</dbReference>
<evidence type="ECO:0000256" key="10">
    <source>
        <dbReference type="ARBA" id="ARBA00023224"/>
    </source>
</evidence>
<dbReference type="AlphaFoldDB" id="A0A8C0WJY7"/>
<dbReference type="Ensembl" id="ENSCCNT00000014029.1">
    <property type="protein sequence ID" value="ENSCCNP00000010691.1"/>
    <property type="gene ID" value="ENSCCNG00000011135.1"/>
</dbReference>
<evidence type="ECO:0000256" key="4">
    <source>
        <dbReference type="ARBA" id="ARBA00022692"/>
    </source>
</evidence>
<protein>
    <recommendedName>
        <fullName evidence="12">G-protein coupled receptors family 1 profile domain-containing protein</fullName>
    </recommendedName>
</protein>
<dbReference type="FunFam" id="1.20.1070.10:FF:000013">
    <property type="entry name" value="Olfactory receptor"/>
    <property type="match status" value="1"/>
</dbReference>
<sequence length="299" mass="33769">MDTNRKTLSQEFLLMGFPGFKALQLSLFVFFLVMYMLTVGGNVAILLKLSLLEICYNTAANPKALDIMVGRRQTISFASCLLQMYLVFSLGFTDYFLLSDMAYDCYLAMFYPLYYQGSWICAFIAIAVPTALISSLSFCGSHAMNHFFCDIPPWIALACSSTKSVEIVAFVISFVVILSSCIITLVFYIYIIITNLKSPSASGLSKAFSTSSSHLTVVLIWYGSTIFLHVHTSIKDSLDLTKAVHVFNTVVAPVLNPFIYTLHNKEVREIFLIYKWQRFSPFVKNLFNFEASSFIMQKF</sequence>
<dbReference type="Pfam" id="PF13853">
    <property type="entry name" value="7tm_4"/>
    <property type="match status" value="1"/>
</dbReference>
<feature type="transmembrane region" description="Helical" evidence="11">
    <location>
        <begin position="74"/>
        <end position="97"/>
    </location>
</feature>
<evidence type="ECO:0000256" key="2">
    <source>
        <dbReference type="ARBA" id="ARBA00022475"/>
    </source>
</evidence>
<feature type="transmembrane region" description="Helical" evidence="11">
    <location>
        <begin position="167"/>
        <end position="193"/>
    </location>
</feature>
<gene>
    <name evidence="13" type="primary">LOC109696431</name>
</gene>
<dbReference type="Gene3D" id="1.20.1070.10">
    <property type="entry name" value="Rhodopsin 7-helix transmembrane proteins"/>
    <property type="match status" value="1"/>
</dbReference>
<feature type="transmembrane region" description="Helical" evidence="11">
    <location>
        <begin position="12"/>
        <end position="37"/>
    </location>
</feature>
<dbReference type="PROSITE" id="PS50262">
    <property type="entry name" value="G_PROTEIN_RECEP_F1_2"/>
    <property type="match status" value="1"/>
</dbReference>
<keyword evidence="5" id="KW-0552">Olfaction</keyword>
<evidence type="ECO:0000256" key="5">
    <source>
        <dbReference type="ARBA" id="ARBA00022725"/>
    </source>
</evidence>
<proteinExistence type="predicted"/>
<reference evidence="13" key="1">
    <citation type="submission" date="2023-09" db="UniProtKB">
        <authorList>
            <consortium name="Ensembl"/>
        </authorList>
    </citation>
    <scope>IDENTIFICATION</scope>
</reference>
<dbReference type="GO" id="GO:0004984">
    <property type="term" value="F:olfactory receptor activity"/>
    <property type="evidence" value="ECO:0007669"/>
    <property type="project" value="InterPro"/>
</dbReference>
<dbReference type="GO" id="GO:0004930">
    <property type="term" value="F:G protein-coupled receptor activity"/>
    <property type="evidence" value="ECO:0007669"/>
    <property type="project" value="UniProtKB-KW"/>
</dbReference>
<accession>A0A8C0WJY7</accession>
<dbReference type="PRINTS" id="PR00245">
    <property type="entry name" value="OLFACTORYR"/>
</dbReference>
<keyword evidence="8 11" id="KW-0472">Membrane</keyword>
<evidence type="ECO:0000256" key="7">
    <source>
        <dbReference type="ARBA" id="ARBA00023040"/>
    </source>
</evidence>
<comment type="subcellular location">
    <subcellularLocation>
        <location evidence="1">Cell membrane</location>
        <topology evidence="1">Multi-pass membrane protein</topology>
    </subcellularLocation>
</comment>
<evidence type="ECO:0000256" key="8">
    <source>
        <dbReference type="ARBA" id="ARBA00023136"/>
    </source>
</evidence>
<evidence type="ECO:0000256" key="11">
    <source>
        <dbReference type="SAM" id="Phobius"/>
    </source>
</evidence>
<dbReference type="PANTHER" id="PTHR26454">
    <property type="entry name" value="OLFACTORY RECEPTOR"/>
    <property type="match status" value="1"/>
</dbReference>
<dbReference type="GO" id="GO:0005886">
    <property type="term" value="C:plasma membrane"/>
    <property type="evidence" value="ECO:0007669"/>
    <property type="project" value="UniProtKB-SubCell"/>
</dbReference>
<dbReference type="SUPFAM" id="SSF81321">
    <property type="entry name" value="Family A G protein-coupled receptor-like"/>
    <property type="match status" value="1"/>
</dbReference>